<protein>
    <submittedName>
        <fullName evidence="2">Uncharacterized protein</fullName>
    </submittedName>
</protein>
<evidence type="ECO:0000313" key="3">
    <source>
        <dbReference type="Proteomes" id="UP000054776"/>
    </source>
</evidence>
<proteinExistence type="predicted"/>
<dbReference type="EMBL" id="JYDH01000006">
    <property type="protein sequence ID" value="KRY41721.1"/>
    <property type="molecule type" value="Genomic_DNA"/>
</dbReference>
<sequence length="135" mass="15309">MAKNDIRNQFSTKCGNFSSPLDIVVLKNVIINIYKIWSNNKLGNILLSNLIKEKLLLNPFVFPAAVQSQLLLHLNANKNFQTDDILVYNCFHLLITTICFRSLMSNRGSQSSVDCDPLFKHQAFLAHLAPTNMKD</sequence>
<feature type="transmembrane region" description="Helical" evidence="1">
    <location>
        <begin position="86"/>
        <end position="104"/>
    </location>
</feature>
<evidence type="ECO:0000313" key="2">
    <source>
        <dbReference type="EMBL" id="KRY41721.1"/>
    </source>
</evidence>
<keyword evidence="1" id="KW-0812">Transmembrane</keyword>
<evidence type="ECO:0000256" key="1">
    <source>
        <dbReference type="SAM" id="Phobius"/>
    </source>
</evidence>
<keyword evidence="1" id="KW-1133">Transmembrane helix</keyword>
<dbReference type="InParanoid" id="A0A0V1BX33"/>
<comment type="caution">
    <text evidence="2">The sequence shown here is derived from an EMBL/GenBank/DDBJ whole genome shotgun (WGS) entry which is preliminary data.</text>
</comment>
<accession>A0A0V1BX33</accession>
<name>A0A0V1BX33_TRISP</name>
<keyword evidence="3" id="KW-1185">Reference proteome</keyword>
<reference evidence="2 3" key="1">
    <citation type="submission" date="2015-01" db="EMBL/GenBank/DDBJ databases">
        <title>Evolution of Trichinella species and genotypes.</title>
        <authorList>
            <person name="Korhonen P.K."/>
            <person name="Edoardo P."/>
            <person name="Giuseppe L.R."/>
            <person name="Gasser R.B."/>
        </authorList>
    </citation>
    <scope>NUCLEOTIDE SEQUENCE [LARGE SCALE GENOMIC DNA]</scope>
    <source>
        <strain evidence="2">ISS3</strain>
    </source>
</reference>
<gene>
    <name evidence="2" type="ORF">T01_12464</name>
</gene>
<dbReference type="AlphaFoldDB" id="A0A0V1BX33"/>
<organism evidence="2 3">
    <name type="scientific">Trichinella spiralis</name>
    <name type="common">Trichina worm</name>
    <dbReference type="NCBI Taxonomy" id="6334"/>
    <lineage>
        <taxon>Eukaryota</taxon>
        <taxon>Metazoa</taxon>
        <taxon>Ecdysozoa</taxon>
        <taxon>Nematoda</taxon>
        <taxon>Enoplea</taxon>
        <taxon>Dorylaimia</taxon>
        <taxon>Trichinellida</taxon>
        <taxon>Trichinellidae</taxon>
        <taxon>Trichinella</taxon>
    </lineage>
</organism>
<dbReference type="Proteomes" id="UP000054776">
    <property type="component" value="Unassembled WGS sequence"/>
</dbReference>
<keyword evidence="1" id="KW-0472">Membrane</keyword>